<organism evidence="1">
    <name type="scientific">Eutreptiella gymnastica</name>
    <dbReference type="NCBI Taxonomy" id="73025"/>
    <lineage>
        <taxon>Eukaryota</taxon>
        <taxon>Discoba</taxon>
        <taxon>Euglenozoa</taxon>
        <taxon>Euglenida</taxon>
        <taxon>Spirocuta</taxon>
        <taxon>Euglenophyceae</taxon>
        <taxon>Eutreptiales</taxon>
        <taxon>Eutreptiaceae</taxon>
        <taxon>Eutreptiella</taxon>
    </lineage>
</organism>
<sequence length="111" mass="11602">MHTKCASAQNKTPNVAWCEASGDGPMVGSCPSTTPCPTTTPSPCVVECVEGFTPGMTTIVALTATDHSADALDVPRHMSRGRASFIDFNFFPEDFFFSDVGGLATAGQAPQ</sequence>
<evidence type="ECO:0000313" key="1">
    <source>
        <dbReference type="EMBL" id="CAE0809660.1"/>
    </source>
</evidence>
<reference evidence="1" key="1">
    <citation type="submission" date="2021-01" db="EMBL/GenBank/DDBJ databases">
        <authorList>
            <person name="Corre E."/>
            <person name="Pelletier E."/>
            <person name="Niang G."/>
            <person name="Scheremetjew M."/>
            <person name="Finn R."/>
            <person name="Kale V."/>
            <person name="Holt S."/>
            <person name="Cochrane G."/>
            <person name="Meng A."/>
            <person name="Brown T."/>
            <person name="Cohen L."/>
        </authorList>
    </citation>
    <scope>NUCLEOTIDE SEQUENCE</scope>
    <source>
        <strain evidence="1">CCMP1594</strain>
    </source>
</reference>
<dbReference type="EMBL" id="HBJA01058744">
    <property type="protein sequence ID" value="CAE0809660.1"/>
    <property type="molecule type" value="Transcribed_RNA"/>
</dbReference>
<gene>
    <name evidence="1" type="ORF">EGYM00163_LOCUS20793</name>
    <name evidence="2" type="ORF">EGYM00163_LOCUS20794</name>
</gene>
<evidence type="ECO:0000313" key="2">
    <source>
        <dbReference type="EMBL" id="CAE0809661.1"/>
    </source>
</evidence>
<dbReference type="AlphaFoldDB" id="A0A6T1ZFR0"/>
<accession>A0A6T1ZFR0</accession>
<dbReference type="EMBL" id="HBJA01058745">
    <property type="protein sequence ID" value="CAE0809661.1"/>
    <property type="molecule type" value="Transcribed_RNA"/>
</dbReference>
<protein>
    <submittedName>
        <fullName evidence="1">Uncharacterized protein</fullName>
    </submittedName>
</protein>
<proteinExistence type="predicted"/>
<name>A0A6T1ZFR0_9EUGL</name>